<reference evidence="1" key="1">
    <citation type="journal article" date="2014" name="Genome Biol. Evol.">
        <title>Pangenome evidence for extensive interdomain horizontal transfer affecting lineage core and shell genes in uncultured planktonic thaumarchaeota and euryarchaeota.</title>
        <authorList>
            <person name="Deschamps P."/>
            <person name="Zivanovic Y."/>
            <person name="Moreira D."/>
            <person name="Rodriguez-Valera F."/>
            <person name="Lopez-Garcia P."/>
        </authorList>
    </citation>
    <scope>NUCLEOTIDE SEQUENCE</scope>
</reference>
<name>A0A075H1N8_9ARCH</name>
<organism evidence="1">
    <name type="scientific">uncultured marine thaumarchaeote KM3_25_D06</name>
    <dbReference type="NCBI Taxonomy" id="1456104"/>
    <lineage>
        <taxon>Archaea</taxon>
        <taxon>Nitrososphaerota</taxon>
        <taxon>environmental samples</taxon>
    </lineage>
</organism>
<dbReference type="EMBL" id="KF900815">
    <property type="protein sequence ID" value="AIF07878.1"/>
    <property type="molecule type" value="Genomic_DNA"/>
</dbReference>
<accession>A0A075H1N8</accession>
<dbReference type="AlphaFoldDB" id="A0A075H1N8"/>
<proteinExistence type="predicted"/>
<sequence>MTKCTQCDEDVGATPYNPMPEWKIKGPLCSKCYSKNISEHYPGEHVRLNLMDDDEKKKNLR</sequence>
<evidence type="ECO:0000313" key="1">
    <source>
        <dbReference type="EMBL" id="AIF07878.1"/>
    </source>
</evidence>
<protein>
    <submittedName>
        <fullName evidence="1">Uncharacterized protein</fullName>
    </submittedName>
</protein>